<gene>
    <name evidence="5" type="ORF">EDC24_2236</name>
</gene>
<dbReference type="Proteomes" id="UP000276443">
    <property type="component" value="Unassembled WGS sequence"/>
</dbReference>
<dbReference type="CDD" id="cd06661">
    <property type="entry name" value="GGCT_like"/>
    <property type="match status" value="2"/>
</dbReference>
<name>A0A3N5B4J7_9BACI</name>
<evidence type="ECO:0000256" key="3">
    <source>
        <dbReference type="PIRSR" id="PIRSR617939-2"/>
    </source>
</evidence>
<dbReference type="AlphaFoldDB" id="A0A3N5B4J7"/>
<dbReference type="GO" id="GO:0016740">
    <property type="term" value="F:transferase activity"/>
    <property type="evidence" value="ECO:0007669"/>
    <property type="project" value="UniProtKB-KW"/>
</dbReference>
<evidence type="ECO:0000313" key="6">
    <source>
        <dbReference type="Proteomes" id="UP000276443"/>
    </source>
</evidence>
<dbReference type="SUPFAM" id="SSF110857">
    <property type="entry name" value="Gamma-glutamyl cyclotransferase-like"/>
    <property type="match status" value="2"/>
</dbReference>
<dbReference type="PANTHER" id="PTHR12935:SF0">
    <property type="entry name" value="GAMMA-GLUTAMYLCYCLOTRANSFERASE"/>
    <property type="match status" value="1"/>
</dbReference>
<protein>
    <submittedName>
        <fullName evidence="5">Gamma-glutamylcyclotransferase (GGCT)/AIG2-like uncharacterized protein YtfP</fullName>
    </submittedName>
</protein>
<dbReference type="RefSeq" id="WP_170158564.1">
    <property type="nucleotide sequence ID" value="NZ_RKRF01000010.1"/>
</dbReference>
<dbReference type="InterPro" id="IPR009288">
    <property type="entry name" value="AIG2-like_dom"/>
</dbReference>
<accession>A0A3N5B4J7</accession>
<dbReference type="Pfam" id="PF06094">
    <property type="entry name" value="GGACT"/>
    <property type="match status" value="1"/>
</dbReference>
<evidence type="ECO:0000313" key="5">
    <source>
        <dbReference type="EMBL" id="RPF52243.1"/>
    </source>
</evidence>
<dbReference type="EMBL" id="RKRF01000010">
    <property type="protein sequence ID" value="RPF52243.1"/>
    <property type="molecule type" value="Genomic_DNA"/>
</dbReference>
<dbReference type="Gene3D" id="3.10.490.10">
    <property type="entry name" value="Gamma-glutamyl cyclotransferase-like"/>
    <property type="match status" value="2"/>
</dbReference>
<evidence type="ECO:0000259" key="4">
    <source>
        <dbReference type="Pfam" id="PF06094"/>
    </source>
</evidence>
<dbReference type="InterPro" id="IPR036568">
    <property type="entry name" value="GGCT-like_sf"/>
</dbReference>
<dbReference type="InterPro" id="IPR017939">
    <property type="entry name" value="G-Glutamylcylcotransferase"/>
</dbReference>
<dbReference type="PANTHER" id="PTHR12935">
    <property type="entry name" value="GAMMA-GLUTAMYLCYCLOTRANSFERASE"/>
    <property type="match status" value="1"/>
</dbReference>
<keyword evidence="1" id="KW-0456">Lyase</keyword>
<proteinExistence type="predicted"/>
<dbReference type="GO" id="GO:0003839">
    <property type="term" value="F:gamma-glutamylcyclotransferase activity"/>
    <property type="evidence" value="ECO:0007669"/>
    <property type="project" value="InterPro"/>
</dbReference>
<keyword evidence="5" id="KW-0808">Transferase</keyword>
<evidence type="ECO:0000256" key="1">
    <source>
        <dbReference type="ARBA" id="ARBA00023239"/>
    </source>
</evidence>
<comment type="caution">
    <text evidence="5">The sequence shown here is derived from an EMBL/GenBank/DDBJ whole genome shotgun (WGS) entry which is preliminary data.</text>
</comment>
<feature type="binding site" evidence="3">
    <location>
        <begin position="131"/>
        <end position="136"/>
    </location>
    <ligand>
        <name>substrate</name>
    </ligand>
</feature>
<feature type="binding site" evidence="3">
    <location>
        <position position="247"/>
    </location>
    <ligand>
        <name>substrate</name>
    </ligand>
</feature>
<feature type="active site" description="Proton acceptor" evidence="2">
    <location>
        <position position="206"/>
    </location>
</feature>
<dbReference type="InterPro" id="IPR013024">
    <property type="entry name" value="GGCT-like"/>
</dbReference>
<organism evidence="5 6">
    <name type="scientific">Aquisalibacillus elongatus</name>
    <dbReference type="NCBI Taxonomy" id="485577"/>
    <lineage>
        <taxon>Bacteria</taxon>
        <taxon>Bacillati</taxon>
        <taxon>Bacillota</taxon>
        <taxon>Bacilli</taxon>
        <taxon>Bacillales</taxon>
        <taxon>Bacillaceae</taxon>
        <taxon>Aquisalibacillus</taxon>
    </lineage>
</organism>
<feature type="domain" description="Gamma-glutamylcyclotransferase AIG2-like" evidence="4">
    <location>
        <begin position="3"/>
        <end position="119"/>
    </location>
</feature>
<reference evidence="5 6" key="1">
    <citation type="submission" date="2018-11" db="EMBL/GenBank/DDBJ databases">
        <title>Genomic Encyclopedia of Type Strains, Phase IV (KMG-IV): sequencing the most valuable type-strain genomes for metagenomic binning, comparative biology and taxonomic classification.</title>
        <authorList>
            <person name="Goeker M."/>
        </authorList>
    </citation>
    <scope>NUCLEOTIDE SEQUENCE [LARGE SCALE GENOMIC DNA]</scope>
    <source>
        <strain evidence="5 6">DSM 18090</strain>
    </source>
</reference>
<keyword evidence="6" id="KW-1185">Reference proteome</keyword>
<dbReference type="Pfam" id="PF13772">
    <property type="entry name" value="AIG2_2"/>
    <property type="match status" value="1"/>
</dbReference>
<evidence type="ECO:0000256" key="2">
    <source>
        <dbReference type="PIRSR" id="PIRSR617939-1"/>
    </source>
</evidence>
<sequence>MKLFVYGTLRKGERNHDFLKQATLISEQSWTEGFLIDTGYDYPAMVIDSDNLVYGEVYEIDSETLAKVDALEGYKDDSEHNHYMRSKRMIYSDVGSMEAYVYYYHHSSQHEKVPHNDWRLKKLLEQGTPLYFAYGSCMDHERIEQAGMLKQFETLGVGVLPRHELRFTVSSHDGGRADIVEANTHEVEGIVYRISEKALDYLYEREGVHIGKYRPAVVDVKFDGEKRPMLTFIVKEKMNETSPPDHYLNEILRGGEPHLSASYLEKIEQRVRNLRVGK</sequence>